<evidence type="ECO:0000256" key="7">
    <source>
        <dbReference type="ARBA" id="ARBA00023136"/>
    </source>
</evidence>
<evidence type="ECO:0000256" key="4">
    <source>
        <dbReference type="ARBA" id="ARBA00012780"/>
    </source>
</evidence>
<dbReference type="GO" id="GO:0000272">
    <property type="term" value="P:polysaccharide catabolic process"/>
    <property type="evidence" value="ECO:0007669"/>
    <property type="project" value="UniProtKB-KW"/>
</dbReference>
<keyword evidence="5" id="KW-1003">Cell membrane</keyword>
<keyword evidence="15" id="KW-0732">Signal</keyword>
<evidence type="ECO:0000313" key="17">
    <source>
        <dbReference type="Proteomes" id="UP000521872"/>
    </source>
</evidence>
<dbReference type="GO" id="GO:0005576">
    <property type="term" value="C:extracellular region"/>
    <property type="evidence" value="ECO:0007669"/>
    <property type="project" value="TreeGrafter"/>
</dbReference>
<keyword evidence="8" id="KW-0325">Glycoprotein</keyword>
<dbReference type="GO" id="GO:0005886">
    <property type="term" value="C:plasma membrane"/>
    <property type="evidence" value="ECO:0007669"/>
    <property type="project" value="UniProtKB-SubCell"/>
</dbReference>
<evidence type="ECO:0000256" key="11">
    <source>
        <dbReference type="ARBA" id="ARBA00023326"/>
    </source>
</evidence>
<evidence type="ECO:0000256" key="3">
    <source>
        <dbReference type="ARBA" id="ARBA00008773"/>
    </source>
</evidence>
<proteinExistence type="inferred from homology"/>
<keyword evidence="6" id="KW-0378">Hydrolase</keyword>
<evidence type="ECO:0000256" key="1">
    <source>
        <dbReference type="ARBA" id="ARBA00000382"/>
    </source>
</evidence>
<dbReference type="SUPFAM" id="SSF51445">
    <property type="entry name" value="(Trans)glycosidases"/>
    <property type="match status" value="1"/>
</dbReference>
<dbReference type="EC" id="3.2.1.39" evidence="4"/>
<organism evidence="16 17">
    <name type="scientific">Agrocybe pediades</name>
    <dbReference type="NCBI Taxonomy" id="84607"/>
    <lineage>
        <taxon>Eukaryota</taxon>
        <taxon>Fungi</taxon>
        <taxon>Dikarya</taxon>
        <taxon>Basidiomycota</taxon>
        <taxon>Agaricomycotina</taxon>
        <taxon>Agaricomycetes</taxon>
        <taxon>Agaricomycetidae</taxon>
        <taxon>Agaricales</taxon>
        <taxon>Agaricineae</taxon>
        <taxon>Strophariaceae</taxon>
        <taxon>Agrocybe</taxon>
    </lineage>
</organism>
<dbReference type="PANTHER" id="PTHR16631:SF17">
    <property type="entry name" value="GLUCAN ENDO-1,3-BETA-GLUCOSIDASE BTGC"/>
    <property type="match status" value="1"/>
</dbReference>
<comment type="subcellular location">
    <subcellularLocation>
        <location evidence="2">Cell membrane</location>
        <topology evidence="2">Single-pass type II membrane protein</topology>
    </subcellularLocation>
</comment>
<protein>
    <recommendedName>
        <fullName evidence="4">glucan endo-1,3-beta-D-glucosidase</fullName>
        <ecNumber evidence="4">3.2.1.39</ecNumber>
    </recommendedName>
    <alternativeName>
        <fullName evidence="14">Endo-1,3-beta-glucanase btgC</fullName>
    </alternativeName>
    <alternativeName>
        <fullName evidence="13">Laminarinase btgC</fullName>
    </alternativeName>
</protein>
<evidence type="ECO:0000256" key="5">
    <source>
        <dbReference type="ARBA" id="ARBA00022475"/>
    </source>
</evidence>
<keyword evidence="9" id="KW-0119">Carbohydrate metabolism</keyword>
<evidence type="ECO:0000256" key="2">
    <source>
        <dbReference type="ARBA" id="ARBA00004401"/>
    </source>
</evidence>
<dbReference type="PANTHER" id="PTHR16631">
    <property type="entry name" value="GLUCAN 1,3-BETA-GLUCOSIDASE"/>
    <property type="match status" value="1"/>
</dbReference>
<dbReference type="GO" id="GO:0071555">
    <property type="term" value="P:cell wall organization"/>
    <property type="evidence" value="ECO:0007669"/>
    <property type="project" value="UniProtKB-KW"/>
</dbReference>
<feature type="chain" id="PRO_5034851973" description="glucan endo-1,3-beta-D-glucosidase" evidence="15">
    <location>
        <begin position="21"/>
        <end position="296"/>
    </location>
</feature>
<evidence type="ECO:0000313" key="16">
    <source>
        <dbReference type="EMBL" id="KAF4612293.1"/>
    </source>
</evidence>
<comment type="caution">
    <text evidence="16">The sequence shown here is derived from an EMBL/GenBank/DDBJ whole genome shotgun (WGS) entry which is preliminary data.</text>
</comment>
<evidence type="ECO:0000256" key="13">
    <source>
        <dbReference type="ARBA" id="ARBA00042373"/>
    </source>
</evidence>
<evidence type="ECO:0000256" key="10">
    <source>
        <dbReference type="ARBA" id="ARBA00023316"/>
    </source>
</evidence>
<dbReference type="Gene3D" id="3.20.20.80">
    <property type="entry name" value="Glycosidases"/>
    <property type="match status" value="2"/>
</dbReference>
<evidence type="ECO:0000256" key="8">
    <source>
        <dbReference type="ARBA" id="ARBA00023180"/>
    </source>
</evidence>
<comment type="catalytic activity">
    <reaction evidence="1">
        <text>Hydrolysis of (1-&gt;3)-beta-D-glucosidic linkages in (1-&gt;3)-beta-D-glucans.</text>
        <dbReference type="EC" id="3.2.1.39"/>
    </reaction>
</comment>
<dbReference type="AlphaFoldDB" id="A0A8H4QJX5"/>
<dbReference type="GO" id="GO:0042973">
    <property type="term" value="F:glucan endo-1,3-beta-D-glucosidase activity"/>
    <property type="evidence" value="ECO:0007669"/>
    <property type="project" value="UniProtKB-EC"/>
</dbReference>
<evidence type="ECO:0000256" key="12">
    <source>
        <dbReference type="ARBA" id="ARBA00037649"/>
    </source>
</evidence>
<dbReference type="EMBL" id="JAACJL010000057">
    <property type="protein sequence ID" value="KAF4612293.1"/>
    <property type="molecule type" value="Genomic_DNA"/>
</dbReference>
<keyword evidence="7" id="KW-0472">Membrane</keyword>
<dbReference type="Proteomes" id="UP000521872">
    <property type="component" value="Unassembled WGS sequence"/>
</dbReference>
<keyword evidence="10" id="KW-0961">Cell wall biogenesis/degradation</keyword>
<dbReference type="GO" id="GO:0009986">
    <property type="term" value="C:cell surface"/>
    <property type="evidence" value="ECO:0007669"/>
    <property type="project" value="TreeGrafter"/>
</dbReference>
<keyword evidence="11" id="KW-0624">Polysaccharide degradation</keyword>
<gene>
    <name evidence="16" type="ORF">D9613_004076</name>
</gene>
<accession>A0A8H4QJX5</accession>
<evidence type="ECO:0000256" key="6">
    <source>
        <dbReference type="ARBA" id="ARBA00022801"/>
    </source>
</evidence>
<dbReference type="InterPro" id="IPR050732">
    <property type="entry name" value="Beta-glucan_modifiers"/>
</dbReference>
<comment type="function">
    <text evidence="12">Glucanases play a role in cell expansion during growth, in cell-cell fusion during mating, and in spore release during sporulation. This enzyme may be involved in beta-glucan degradation. Active on laminarin and lichenan.</text>
</comment>
<reference evidence="16 17" key="1">
    <citation type="submission" date="2019-12" db="EMBL/GenBank/DDBJ databases">
        <authorList>
            <person name="Floudas D."/>
            <person name="Bentzer J."/>
            <person name="Ahren D."/>
            <person name="Johansson T."/>
            <person name="Persson P."/>
            <person name="Tunlid A."/>
        </authorList>
    </citation>
    <scope>NUCLEOTIDE SEQUENCE [LARGE SCALE GENOMIC DNA]</scope>
    <source>
        <strain evidence="16 17">CBS 102.39</strain>
    </source>
</reference>
<feature type="signal peptide" evidence="15">
    <location>
        <begin position="1"/>
        <end position="20"/>
    </location>
</feature>
<name>A0A8H4QJX5_9AGAR</name>
<evidence type="ECO:0000256" key="15">
    <source>
        <dbReference type="SAM" id="SignalP"/>
    </source>
</evidence>
<sequence length="296" mass="31329">MLSFAPAFILFSSFFTGILASNHFAGINAANSKGGANAYTCRTQADWNNLASTAKDSGFKAIRILGFDCNALDLASAAAARNGLQVLAGIYISGSVASAMTQINNEVQLFRQAYQKYGAGRYVGLTIGNEVNDATGSIMAKVYDVRGYLRSVGVSTPVSTVHTWVRIRDEPALCGGDFVGANAHAFYDGNVASGDAGNFVFSTVVPSLKSKCPGKKIIITESGWPSRGNRFGSKAVASSGDERSAISSLNCASARDPSVSLYAFEADDQLWKGNDNERSFGLFNKVKFNGDILNAC</sequence>
<comment type="similarity">
    <text evidence="3">Belongs to the glycosyl hydrolase 17 family.</text>
</comment>
<dbReference type="GO" id="GO:0009277">
    <property type="term" value="C:fungal-type cell wall"/>
    <property type="evidence" value="ECO:0007669"/>
    <property type="project" value="TreeGrafter"/>
</dbReference>
<keyword evidence="17" id="KW-1185">Reference proteome</keyword>
<evidence type="ECO:0000256" key="14">
    <source>
        <dbReference type="ARBA" id="ARBA00043078"/>
    </source>
</evidence>
<dbReference type="InterPro" id="IPR017853">
    <property type="entry name" value="GH"/>
</dbReference>
<evidence type="ECO:0000256" key="9">
    <source>
        <dbReference type="ARBA" id="ARBA00023277"/>
    </source>
</evidence>